<reference evidence="1" key="1">
    <citation type="journal article" date="2021" name="Environ. Microbiol.">
        <title>Gene family expansions and transcriptome signatures uncover fungal adaptations to wood decay.</title>
        <authorList>
            <person name="Hage H."/>
            <person name="Miyauchi S."/>
            <person name="Viragh M."/>
            <person name="Drula E."/>
            <person name="Min B."/>
            <person name="Chaduli D."/>
            <person name="Navarro D."/>
            <person name="Favel A."/>
            <person name="Norest M."/>
            <person name="Lesage-Meessen L."/>
            <person name="Balint B."/>
            <person name="Merenyi Z."/>
            <person name="de Eugenio L."/>
            <person name="Morin E."/>
            <person name="Martinez A.T."/>
            <person name="Baldrian P."/>
            <person name="Stursova M."/>
            <person name="Martinez M.J."/>
            <person name="Novotny C."/>
            <person name="Magnuson J.K."/>
            <person name="Spatafora J.W."/>
            <person name="Maurice S."/>
            <person name="Pangilinan J."/>
            <person name="Andreopoulos W."/>
            <person name="LaButti K."/>
            <person name="Hundley H."/>
            <person name="Na H."/>
            <person name="Kuo A."/>
            <person name="Barry K."/>
            <person name="Lipzen A."/>
            <person name="Henrissat B."/>
            <person name="Riley R."/>
            <person name="Ahrendt S."/>
            <person name="Nagy L.G."/>
            <person name="Grigoriev I.V."/>
            <person name="Martin F."/>
            <person name="Rosso M.N."/>
        </authorList>
    </citation>
    <scope>NUCLEOTIDE SEQUENCE</scope>
    <source>
        <strain evidence="1">CBS 384.51</strain>
    </source>
</reference>
<dbReference type="EMBL" id="MU274907">
    <property type="protein sequence ID" value="KAI0090700.1"/>
    <property type="molecule type" value="Genomic_DNA"/>
</dbReference>
<dbReference type="Proteomes" id="UP001055072">
    <property type="component" value="Unassembled WGS sequence"/>
</dbReference>
<protein>
    <submittedName>
        <fullName evidence="1">Nucleotide-diphospho-sugar transferase</fullName>
    </submittedName>
</protein>
<evidence type="ECO:0000313" key="2">
    <source>
        <dbReference type="Proteomes" id="UP001055072"/>
    </source>
</evidence>
<gene>
    <name evidence="1" type="ORF">BDY19DRAFT_992124</name>
</gene>
<keyword evidence="2" id="KW-1185">Reference proteome</keyword>
<sequence>MNSLWIRLSPLRRHYLPLGVDDDGYHDIPSPLRKRRRLVVALAALVAVSLLFNVLSLVKLSRSSSLQARPLDDFQNLDTSPLIRVQSSSSNGYNANINAIVTTLFSDSYAPAVATLGHSLRKVNTTARLIALYFPEKVSPSALCLAAASGFQPVAVSRIAPPHNGKGIHDHFLDQFTKLSLWSLENEGINALVYVDADTLVLRNFDELFELPYVFAAAPDVWEDRRGMTLEFNAGVLFLRTSMKTYQRMLDVLPTTRFPLFYAEQAFLNQYFSGRTLTLPPVYNANIVTKKKYPELWRSMWEGKEVRTIHYTVVKPFLGPKMSGIGVGEVDGRVKEVKESESGRYSEEVEMWGKMWVETREMYPKIREECIRGTTVKYSGVLLT</sequence>
<comment type="caution">
    <text evidence="1">The sequence shown here is derived from an EMBL/GenBank/DDBJ whole genome shotgun (WGS) entry which is preliminary data.</text>
</comment>
<accession>A0ACB8U9R6</accession>
<evidence type="ECO:0000313" key="1">
    <source>
        <dbReference type="EMBL" id="KAI0090700.1"/>
    </source>
</evidence>
<keyword evidence="1" id="KW-0808">Transferase</keyword>
<organism evidence="1 2">
    <name type="scientific">Irpex rosettiformis</name>
    <dbReference type="NCBI Taxonomy" id="378272"/>
    <lineage>
        <taxon>Eukaryota</taxon>
        <taxon>Fungi</taxon>
        <taxon>Dikarya</taxon>
        <taxon>Basidiomycota</taxon>
        <taxon>Agaricomycotina</taxon>
        <taxon>Agaricomycetes</taxon>
        <taxon>Polyporales</taxon>
        <taxon>Irpicaceae</taxon>
        <taxon>Irpex</taxon>
    </lineage>
</organism>
<proteinExistence type="predicted"/>
<name>A0ACB8U9R6_9APHY</name>